<protein>
    <submittedName>
        <fullName evidence="2">Unannotated protein</fullName>
    </submittedName>
</protein>
<keyword evidence="1" id="KW-0812">Transmembrane</keyword>
<evidence type="ECO:0000313" key="2">
    <source>
        <dbReference type="EMBL" id="CAB5025682.1"/>
    </source>
</evidence>
<gene>
    <name evidence="2" type="ORF">UFOPK3992_01976</name>
</gene>
<keyword evidence="1" id="KW-1133">Transmembrane helix</keyword>
<dbReference type="AlphaFoldDB" id="A0A6J7RA71"/>
<keyword evidence="1" id="KW-0472">Membrane</keyword>
<feature type="transmembrane region" description="Helical" evidence="1">
    <location>
        <begin position="33"/>
        <end position="55"/>
    </location>
</feature>
<accession>A0A6J7RA71</accession>
<reference evidence="2" key="1">
    <citation type="submission" date="2020-05" db="EMBL/GenBank/DDBJ databases">
        <authorList>
            <person name="Chiriac C."/>
            <person name="Salcher M."/>
            <person name="Ghai R."/>
            <person name="Kavagutti S V."/>
        </authorList>
    </citation>
    <scope>NUCLEOTIDE SEQUENCE</scope>
</reference>
<evidence type="ECO:0000256" key="1">
    <source>
        <dbReference type="SAM" id="Phobius"/>
    </source>
</evidence>
<name>A0A6J7RA71_9ZZZZ</name>
<organism evidence="2">
    <name type="scientific">freshwater metagenome</name>
    <dbReference type="NCBI Taxonomy" id="449393"/>
    <lineage>
        <taxon>unclassified sequences</taxon>
        <taxon>metagenomes</taxon>
        <taxon>ecological metagenomes</taxon>
    </lineage>
</organism>
<sequence>MLLLMPFTATPIGNQLAADSPVFAWIGWVSRNMLHGGDLAYFAGVLFGAVIYAVLRKRLGVGPQVVETTEPGVVGS</sequence>
<dbReference type="EMBL" id="CAFBOZ010000363">
    <property type="protein sequence ID" value="CAB5025682.1"/>
    <property type="molecule type" value="Genomic_DNA"/>
</dbReference>
<proteinExistence type="predicted"/>